<evidence type="ECO:0000313" key="2">
    <source>
        <dbReference type="EMBL" id="CZF80485.1"/>
    </source>
</evidence>
<dbReference type="CDD" id="cd04301">
    <property type="entry name" value="NAT_SF"/>
    <property type="match status" value="1"/>
</dbReference>
<keyword evidence="2" id="KW-0808">Transferase</keyword>
<protein>
    <submittedName>
        <fullName evidence="2">Putative N-acetyltransferase YafP</fullName>
        <ecNumber evidence="2">2.3.1.-</ecNumber>
    </submittedName>
</protein>
<gene>
    <name evidence="2" type="primary">yafP_1</name>
    <name evidence="2" type="ORF">GMA8713_01416</name>
</gene>
<organism evidence="2 3">
    <name type="scientific">Grimontia marina</name>
    <dbReference type="NCBI Taxonomy" id="646534"/>
    <lineage>
        <taxon>Bacteria</taxon>
        <taxon>Pseudomonadati</taxon>
        <taxon>Pseudomonadota</taxon>
        <taxon>Gammaproteobacteria</taxon>
        <taxon>Vibrionales</taxon>
        <taxon>Vibrionaceae</taxon>
        <taxon>Grimontia</taxon>
    </lineage>
</organism>
<reference evidence="3" key="1">
    <citation type="submission" date="2016-02" db="EMBL/GenBank/DDBJ databases">
        <authorList>
            <person name="Rodrigo-Torres Lidia"/>
            <person name="Arahal R.David."/>
        </authorList>
    </citation>
    <scope>NUCLEOTIDE SEQUENCE [LARGE SCALE GENOMIC DNA]</scope>
    <source>
        <strain evidence="3">CECT 8713</strain>
    </source>
</reference>
<dbReference type="EMBL" id="FIZY01000010">
    <property type="protein sequence ID" value="CZF80485.1"/>
    <property type="molecule type" value="Genomic_DNA"/>
</dbReference>
<feature type="domain" description="N-acetyltransferase" evidence="1">
    <location>
        <begin position="1"/>
        <end position="151"/>
    </location>
</feature>
<dbReference type="PROSITE" id="PS51186">
    <property type="entry name" value="GNAT"/>
    <property type="match status" value="1"/>
</dbReference>
<dbReference type="RefSeq" id="WP_062707184.1">
    <property type="nucleotide sequence ID" value="NZ_CAWRCI010000010.1"/>
</dbReference>
<proteinExistence type="predicted"/>
<sequence length="151" mass="16811">MIVREYSENDWSRLCEIHDLARLDELRGASLEDAFIPLEIAAKNEDLFDYHLLVAEDNDQVVGFIAHGDEEIAWLYVDPTAYRRGVGKALVNAVIGSPARTFSIEVLKGNITALKFYQSVGFIETGIASGRMPGNEKFHVTVHTLDNAKST</sequence>
<evidence type="ECO:0000259" key="1">
    <source>
        <dbReference type="PROSITE" id="PS51186"/>
    </source>
</evidence>
<dbReference type="InterPro" id="IPR016181">
    <property type="entry name" value="Acyl_CoA_acyltransferase"/>
</dbReference>
<name>A0A128F1R2_9GAMM</name>
<evidence type="ECO:0000313" key="3">
    <source>
        <dbReference type="Proteomes" id="UP000073601"/>
    </source>
</evidence>
<dbReference type="Proteomes" id="UP000073601">
    <property type="component" value="Unassembled WGS sequence"/>
</dbReference>
<dbReference type="InterPro" id="IPR000182">
    <property type="entry name" value="GNAT_dom"/>
</dbReference>
<dbReference type="Pfam" id="PF13508">
    <property type="entry name" value="Acetyltransf_7"/>
    <property type="match status" value="1"/>
</dbReference>
<keyword evidence="3" id="KW-1185">Reference proteome</keyword>
<accession>A0A128F1R2</accession>
<dbReference type="Gene3D" id="3.40.630.30">
    <property type="match status" value="1"/>
</dbReference>
<dbReference type="EC" id="2.3.1.-" evidence="2"/>
<keyword evidence="2" id="KW-0012">Acyltransferase</keyword>
<dbReference type="AlphaFoldDB" id="A0A128F1R2"/>
<dbReference type="GO" id="GO:0016747">
    <property type="term" value="F:acyltransferase activity, transferring groups other than amino-acyl groups"/>
    <property type="evidence" value="ECO:0007669"/>
    <property type="project" value="InterPro"/>
</dbReference>
<dbReference type="PANTHER" id="PTHR43617">
    <property type="entry name" value="L-AMINO ACID N-ACETYLTRANSFERASE"/>
    <property type="match status" value="1"/>
</dbReference>
<dbReference type="SUPFAM" id="SSF55729">
    <property type="entry name" value="Acyl-CoA N-acyltransferases (Nat)"/>
    <property type="match status" value="1"/>
</dbReference>
<dbReference type="InterPro" id="IPR050276">
    <property type="entry name" value="MshD_Acetyltransferase"/>
</dbReference>